<reference evidence="3" key="1">
    <citation type="journal article" date="2019" name="Int. J. Syst. Evol. Microbiol.">
        <title>The Global Catalogue of Microorganisms (GCM) 10K type strain sequencing project: providing services to taxonomists for standard genome sequencing and annotation.</title>
        <authorList>
            <consortium name="The Broad Institute Genomics Platform"/>
            <consortium name="The Broad Institute Genome Sequencing Center for Infectious Disease"/>
            <person name="Wu L."/>
            <person name="Ma J."/>
        </authorList>
    </citation>
    <scope>NUCLEOTIDE SEQUENCE [LARGE SCALE GENOMIC DNA]</scope>
    <source>
        <strain evidence="3">JCM 30346</strain>
    </source>
</reference>
<proteinExistence type="predicted"/>
<evidence type="ECO:0000313" key="2">
    <source>
        <dbReference type="EMBL" id="MFC6083212.1"/>
    </source>
</evidence>
<sequence>MGTPLRAAAAGGGDLSGAAGRQSDPVRAASTASVMSIVDEVVLRMLRAR</sequence>
<comment type="caution">
    <text evidence="2">The sequence shown here is derived from an EMBL/GenBank/DDBJ whole genome shotgun (WGS) entry which is preliminary data.</text>
</comment>
<evidence type="ECO:0000313" key="3">
    <source>
        <dbReference type="Proteomes" id="UP001596137"/>
    </source>
</evidence>
<gene>
    <name evidence="2" type="ORF">ACFP1K_18710</name>
</gene>
<evidence type="ECO:0000256" key="1">
    <source>
        <dbReference type="SAM" id="MobiDB-lite"/>
    </source>
</evidence>
<organism evidence="2 3">
    <name type="scientific">Sphaerisporangium aureirubrum</name>
    <dbReference type="NCBI Taxonomy" id="1544736"/>
    <lineage>
        <taxon>Bacteria</taxon>
        <taxon>Bacillati</taxon>
        <taxon>Actinomycetota</taxon>
        <taxon>Actinomycetes</taxon>
        <taxon>Streptosporangiales</taxon>
        <taxon>Streptosporangiaceae</taxon>
        <taxon>Sphaerisporangium</taxon>
    </lineage>
</organism>
<keyword evidence="3" id="KW-1185">Reference proteome</keyword>
<name>A0ABW1NKZ6_9ACTN</name>
<protein>
    <submittedName>
        <fullName evidence="2">Uncharacterized protein</fullName>
    </submittedName>
</protein>
<dbReference type="Proteomes" id="UP001596137">
    <property type="component" value="Unassembled WGS sequence"/>
</dbReference>
<feature type="region of interest" description="Disordered" evidence="1">
    <location>
        <begin position="1"/>
        <end position="26"/>
    </location>
</feature>
<accession>A0ABW1NKZ6</accession>
<dbReference type="RefSeq" id="WP_380754796.1">
    <property type="nucleotide sequence ID" value="NZ_JBHSRF010000025.1"/>
</dbReference>
<dbReference type="EMBL" id="JBHSRF010000025">
    <property type="protein sequence ID" value="MFC6083212.1"/>
    <property type="molecule type" value="Genomic_DNA"/>
</dbReference>